<reference evidence="11 12" key="1">
    <citation type="journal article" date="2019" name="Int. J. Syst. Evol. Microbiol.">
        <title>The Global Catalogue of Microorganisms (GCM) 10K type strain sequencing project: providing services to taxonomists for standard genome sequencing and annotation.</title>
        <authorList>
            <consortium name="The Broad Institute Genomics Platform"/>
            <consortium name="The Broad Institute Genome Sequencing Center for Infectious Disease"/>
            <person name="Wu L."/>
            <person name="Ma J."/>
        </authorList>
    </citation>
    <scope>NUCLEOTIDE SEQUENCE [LARGE SCALE GENOMIC DNA]</scope>
    <source>
        <strain evidence="11 12">JCM 15577</strain>
    </source>
</reference>
<feature type="transmembrane region" description="Helical" evidence="9">
    <location>
        <begin position="263"/>
        <end position="283"/>
    </location>
</feature>
<keyword evidence="3" id="KW-0813">Transport</keyword>
<evidence type="ECO:0000256" key="8">
    <source>
        <dbReference type="ARBA" id="ARBA00023136"/>
    </source>
</evidence>
<feature type="domain" description="Cation/H+ exchanger transmembrane" evidence="10">
    <location>
        <begin position="11"/>
        <end position="375"/>
    </location>
</feature>
<keyword evidence="5 9" id="KW-0812">Transmembrane</keyword>
<keyword evidence="4" id="KW-0050">Antiport</keyword>
<feature type="transmembrane region" description="Helical" evidence="9">
    <location>
        <begin position="358"/>
        <end position="379"/>
    </location>
</feature>
<evidence type="ECO:0000256" key="1">
    <source>
        <dbReference type="ARBA" id="ARBA00004141"/>
    </source>
</evidence>
<feature type="transmembrane region" description="Helical" evidence="9">
    <location>
        <begin position="6"/>
        <end position="22"/>
    </location>
</feature>
<evidence type="ECO:0000256" key="5">
    <source>
        <dbReference type="ARBA" id="ARBA00022692"/>
    </source>
</evidence>
<dbReference type="Pfam" id="PF00999">
    <property type="entry name" value="Na_H_Exchanger"/>
    <property type="match status" value="1"/>
</dbReference>
<feature type="transmembrane region" description="Helical" evidence="9">
    <location>
        <begin position="29"/>
        <end position="48"/>
    </location>
</feature>
<dbReference type="EMBL" id="BAAAPL010000002">
    <property type="protein sequence ID" value="GAA1706557.1"/>
    <property type="molecule type" value="Genomic_DNA"/>
</dbReference>
<proteinExistence type="inferred from homology"/>
<dbReference type="RefSeq" id="WP_344073292.1">
    <property type="nucleotide sequence ID" value="NZ_BAAAPL010000002.1"/>
</dbReference>
<evidence type="ECO:0000313" key="12">
    <source>
        <dbReference type="Proteomes" id="UP001501690"/>
    </source>
</evidence>
<evidence type="ECO:0000256" key="7">
    <source>
        <dbReference type="ARBA" id="ARBA00023065"/>
    </source>
</evidence>
<feature type="transmembrane region" description="Helical" evidence="9">
    <location>
        <begin position="295"/>
        <end position="315"/>
    </location>
</feature>
<comment type="similarity">
    <text evidence="2">Belongs to the monovalent cation:proton antiporter 2 (CPA2) transporter (TC 2.A.37) family.</text>
</comment>
<dbReference type="Gene3D" id="1.20.1530.20">
    <property type="match status" value="1"/>
</dbReference>
<feature type="transmembrane region" description="Helical" evidence="9">
    <location>
        <begin position="210"/>
        <end position="227"/>
    </location>
</feature>
<evidence type="ECO:0000256" key="9">
    <source>
        <dbReference type="SAM" id="Phobius"/>
    </source>
</evidence>
<accession>A0ABN2IK22</accession>
<evidence type="ECO:0000256" key="6">
    <source>
        <dbReference type="ARBA" id="ARBA00022989"/>
    </source>
</evidence>
<keyword evidence="12" id="KW-1185">Reference proteome</keyword>
<gene>
    <name evidence="11" type="ORF">GCM10009808_25720</name>
</gene>
<keyword evidence="8 9" id="KW-0472">Membrane</keyword>
<dbReference type="Proteomes" id="UP001501690">
    <property type="component" value="Unassembled WGS sequence"/>
</dbReference>
<dbReference type="InterPro" id="IPR038770">
    <property type="entry name" value="Na+/solute_symporter_sf"/>
</dbReference>
<evidence type="ECO:0000256" key="4">
    <source>
        <dbReference type="ARBA" id="ARBA00022449"/>
    </source>
</evidence>
<dbReference type="PANTHER" id="PTHR43562">
    <property type="entry name" value="NAPA-TYPE SODIUM/HYDROGEN ANTIPORTER"/>
    <property type="match status" value="1"/>
</dbReference>
<evidence type="ECO:0000256" key="3">
    <source>
        <dbReference type="ARBA" id="ARBA00022448"/>
    </source>
</evidence>
<keyword evidence="6 9" id="KW-1133">Transmembrane helix</keyword>
<comment type="subcellular location">
    <subcellularLocation>
        <location evidence="1">Membrane</location>
        <topology evidence="1">Multi-pass membrane protein</topology>
    </subcellularLocation>
</comment>
<name>A0ABN2IK22_9MICO</name>
<feature type="transmembrane region" description="Helical" evidence="9">
    <location>
        <begin position="110"/>
        <end position="129"/>
    </location>
</feature>
<sequence>MEPFFLVPLLAVIAPVAARLIGPWLRVPVLVFELLLGILVGPALLGWLHPEPILQVFSQLGLALLFFIAGSEIHVASFRGKTGRNAILGWVLSLALGIGVGALVGSLSGAIIIGIALSSTALGTLLPILRDAGENGTPFGRAVGALGAVGEFGPLVAISIFLAGHDPGVSTVILGGFLVLAAAWVLLTLKLPHGAMHAAVSATLHTSSQFAIRVVFAILGGLLALTSLFDVDFLLGAFAAGLIWQLMMRDASEESREAVESKVEGIAFGLFVPIFFLYTGITFDLTSLLDQPELLLFVPVVLVGMLVVRGLPSLLAAPPGSSVRDRFSLMLFGATGLPIVVAVTAIGVDQQLITSAQAAVLVAGGMLSVLIFPLVAMAIRGDRVNRGDGIVDEMA</sequence>
<protein>
    <submittedName>
        <fullName evidence="11">Cation:proton antiporter</fullName>
    </submittedName>
</protein>
<organism evidence="11 12">
    <name type="scientific">Microbacterium sediminicola</name>
    <dbReference type="NCBI Taxonomy" id="415210"/>
    <lineage>
        <taxon>Bacteria</taxon>
        <taxon>Bacillati</taxon>
        <taxon>Actinomycetota</taxon>
        <taxon>Actinomycetes</taxon>
        <taxon>Micrococcales</taxon>
        <taxon>Microbacteriaceae</taxon>
        <taxon>Microbacterium</taxon>
    </lineage>
</organism>
<feature type="transmembrane region" description="Helical" evidence="9">
    <location>
        <begin position="54"/>
        <end position="75"/>
    </location>
</feature>
<feature type="transmembrane region" description="Helical" evidence="9">
    <location>
        <begin position="141"/>
        <end position="163"/>
    </location>
</feature>
<evidence type="ECO:0000259" key="10">
    <source>
        <dbReference type="Pfam" id="PF00999"/>
    </source>
</evidence>
<feature type="transmembrane region" description="Helical" evidence="9">
    <location>
        <begin position="87"/>
        <end position="104"/>
    </location>
</feature>
<evidence type="ECO:0000313" key="11">
    <source>
        <dbReference type="EMBL" id="GAA1706557.1"/>
    </source>
</evidence>
<dbReference type="InterPro" id="IPR006153">
    <property type="entry name" value="Cation/H_exchanger_TM"/>
</dbReference>
<keyword evidence="7" id="KW-0406">Ion transport</keyword>
<comment type="caution">
    <text evidence="11">The sequence shown here is derived from an EMBL/GenBank/DDBJ whole genome shotgun (WGS) entry which is preliminary data.</text>
</comment>
<feature type="transmembrane region" description="Helical" evidence="9">
    <location>
        <begin position="327"/>
        <end position="346"/>
    </location>
</feature>
<dbReference type="PANTHER" id="PTHR43562:SF1">
    <property type="entry name" value="NA(+)_H(+) ANTIPORTER YJBQ-RELATED"/>
    <property type="match status" value="1"/>
</dbReference>
<evidence type="ECO:0000256" key="2">
    <source>
        <dbReference type="ARBA" id="ARBA00005551"/>
    </source>
</evidence>
<feature type="transmembrane region" description="Helical" evidence="9">
    <location>
        <begin position="169"/>
        <end position="189"/>
    </location>
</feature>